<dbReference type="InterPro" id="IPR039420">
    <property type="entry name" value="WalR-like"/>
</dbReference>
<accession>A0A6V8KN23</accession>
<reference evidence="5 6" key="2">
    <citation type="submission" date="2020-03" db="EMBL/GenBank/DDBJ databases">
        <authorList>
            <person name="Ichikawa N."/>
            <person name="Kimura A."/>
            <person name="Kitahashi Y."/>
            <person name="Uohara A."/>
        </authorList>
    </citation>
    <scope>NUCLEOTIDE SEQUENCE [LARGE SCALE GENOMIC DNA]</scope>
    <source>
        <strain evidence="5 6">NBRC 108638</strain>
    </source>
</reference>
<gene>
    <name evidence="5" type="ORF">Prum_002140</name>
</gene>
<comment type="caution">
    <text evidence="5">The sequence shown here is derived from an EMBL/GenBank/DDBJ whole genome shotgun (WGS) entry which is preliminary data.</text>
</comment>
<proteinExistence type="predicted"/>
<dbReference type="InterPro" id="IPR016032">
    <property type="entry name" value="Sig_transdc_resp-reg_C-effctor"/>
</dbReference>
<dbReference type="Pfam" id="PF00196">
    <property type="entry name" value="GerE"/>
    <property type="match status" value="1"/>
</dbReference>
<dbReference type="InterPro" id="IPR000792">
    <property type="entry name" value="Tscrpt_reg_LuxR_C"/>
</dbReference>
<dbReference type="PROSITE" id="PS50043">
    <property type="entry name" value="HTH_LUXR_2"/>
    <property type="match status" value="1"/>
</dbReference>
<dbReference type="PRINTS" id="PR00038">
    <property type="entry name" value="HTHLUXR"/>
</dbReference>
<dbReference type="AlphaFoldDB" id="A0A6V8KN23"/>
<keyword evidence="2" id="KW-0238">DNA-binding</keyword>
<dbReference type="PANTHER" id="PTHR43214">
    <property type="entry name" value="TWO-COMPONENT RESPONSE REGULATOR"/>
    <property type="match status" value="1"/>
</dbReference>
<dbReference type="GO" id="GO:0003677">
    <property type="term" value="F:DNA binding"/>
    <property type="evidence" value="ECO:0007669"/>
    <property type="project" value="UniProtKB-KW"/>
</dbReference>
<evidence type="ECO:0000256" key="2">
    <source>
        <dbReference type="ARBA" id="ARBA00023125"/>
    </source>
</evidence>
<protein>
    <recommendedName>
        <fullName evidence="4">HTH luxR-type domain-containing protein</fullName>
    </recommendedName>
</protein>
<evidence type="ECO:0000256" key="1">
    <source>
        <dbReference type="ARBA" id="ARBA00023015"/>
    </source>
</evidence>
<keyword evidence="1" id="KW-0805">Transcription regulation</keyword>
<name>A0A6V8KN23_9ACTN</name>
<dbReference type="Gene3D" id="1.10.10.10">
    <property type="entry name" value="Winged helix-like DNA-binding domain superfamily/Winged helix DNA-binding domain"/>
    <property type="match status" value="1"/>
</dbReference>
<feature type="domain" description="HTH luxR-type" evidence="4">
    <location>
        <begin position="318"/>
        <end position="382"/>
    </location>
</feature>
<dbReference type="InterPro" id="IPR036388">
    <property type="entry name" value="WH-like_DNA-bd_sf"/>
</dbReference>
<keyword evidence="3" id="KW-0804">Transcription</keyword>
<dbReference type="SMART" id="SM00421">
    <property type="entry name" value="HTH_LUXR"/>
    <property type="match status" value="1"/>
</dbReference>
<dbReference type="GO" id="GO:0006355">
    <property type="term" value="P:regulation of DNA-templated transcription"/>
    <property type="evidence" value="ECO:0007669"/>
    <property type="project" value="InterPro"/>
</dbReference>
<sequence>MAHARHAVQVADRAGGAALHRHPRIWLGGALTAVDRFAEAEEVIAVGRHEADELGTAWSQPLWAYYNASLATARGRLDDAVAEAEAGIRIAQQLSAWQLCLPLLGMLTRVAVARAQMPVAREHLRAMQRLLDEGITSAPEDVGWSFAVFQAADGQPEAALATLEEIHHALPGRLLLFANDPGAAADLVRVALRAKEPAVAGAAVDAARALAELNPAVPSLPAAAAHAEGLLKRDAVALRDAVDRYRATPRTLARISAMEDLAVVEHDAGHRSGAVELLEDAVAEATTCGARRAVERMERRLRRFGVRSRVKSSPGGAPATPLGGLTATELAITRMVAQGMSNREIAEKRGCSPHTVDSHLRNIFQKVGVNSRVALTNALHGK</sequence>
<dbReference type="PANTHER" id="PTHR43214:SF24">
    <property type="entry name" value="TRANSCRIPTIONAL REGULATORY PROTEIN NARL-RELATED"/>
    <property type="match status" value="1"/>
</dbReference>
<dbReference type="EMBL" id="BLPG01000001">
    <property type="protein sequence ID" value="GFJ86572.1"/>
    <property type="molecule type" value="Genomic_DNA"/>
</dbReference>
<evidence type="ECO:0000259" key="4">
    <source>
        <dbReference type="PROSITE" id="PS50043"/>
    </source>
</evidence>
<evidence type="ECO:0000256" key="3">
    <source>
        <dbReference type="ARBA" id="ARBA00023163"/>
    </source>
</evidence>
<reference evidence="5 6" key="1">
    <citation type="submission" date="2020-03" db="EMBL/GenBank/DDBJ databases">
        <title>Whole genome shotgun sequence of Phytohabitans rumicis NBRC 108638.</title>
        <authorList>
            <person name="Komaki H."/>
            <person name="Tamura T."/>
        </authorList>
    </citation>
    <scope>NUCLEOTIDE SEQUENCE [LARGE SCALE GENOMIC DNA]</scope>
    <source>
        <strain evidence="5 6">NBRC 108638</strain>
    </source>
</reference>
<keyword evidence="6" id="KW-1185">Reference proteome</keyword>
<organism evidence="5 6">
    <name type="scientific">Phytohabitans rumicis</name>
    <dbReference type="NCBI Taxonomy" id="1076125"/>
    <lineage>
        <taxon>Bacteria</taxon>
        <taxon>Bacillati</taxon>
        <taxon>Actinomycetota</taxon>
        <taxon>Actinomycetes</taxon>
        <taxon>Micromonosporales</taxon>
        <taxon>Micromonosporaceae</taxon>
    </lineage>
</organism>
<dbReference type="SUPFAM" id="SSF46894">
    <property type="entry name" value="C-terminal effector domain of the bipartite response regulators"/>
    <property type="match status" value="1"/>
</dbReference>
<dbReference type="Proteomes" id="UP000482960">
    <property type="component" value="Unassembled WGS sequence"/>
</dbReference>
<evidence type="ECO:0000313" key="6">
    <source>
        <dbReference type="Proteomes" id="UP000482960"/>
    </source>
</evidence>
<evidence type="ECO:0000313" key="5">
    <source>
        <dbReference type="EMBL" id="GFJ86572.1"/>
    </source>
</evidence>
<dbReference type="CDD" id="cd06170">
    <property type="entry name" value="LuxR_C_like"/>
    <property type="match status" value="1"/>
</dbReference>